<reference evidence="4 5" key="1">
    <citation type="submission" date="2019-09" db="EMBL/GenBank/DDBJ databases">
        <title>Bird 10,000 Genomes (B10K) Project - Family phase.</title>
        <authorList>
            <person name="Zhang G."/>
        </authorList>
    </citation>
    <scope>NUCLEOTIDE SEQUENCE [LARGE SCALE GENOMIC DNA]</scope>
    <source>
        <strain evidence="4">B10K-LSUMZ-16893</strain>
    </source>
</reference>
<dbReference type="Pfam" id="PF01017">
    <property type="entry name" value="STAT_alpha"/>
    <property type="match status" value="1"/>
</dbReference>
<dbReference type="EMBL" id="VZSX01000327">
    <property type="protein sequence ID" value="NXA43771.1"/>
    <property type="molecule type" value="Genomic_DNA"/>
</dbReference>
<protein>
    <submittedName>
        <fullName evidence="4">STAT6 protein</fullName>
    </submittedName>
</protein>
<dbReference type="FunFam" id="1.20.1050.20:FF:000004">
    <property type="entry name" value="Signal transducer and transcription activator 6"/>
    <property type="match status" value="1"/>
</dbReference>
<dbReference type="InterPro" id="IPR001217">
    <property type="entry name" value="STAT"/>
</dbReference>
<dbReference type="GO" id="GO:0007165">
    <property type="term" value="P:signal transduction"/>
    <property type="evidence" value="ECO:0007669"/>
    <property type="project" value="InterPro"/>
</dbReference>
<accession>A0A7K7VT02</accession>
<dbReference type="SUPFAM" id="SSF47655">
    <property type="entry name" value="STAT"/>
    <property type="match status" value="1"/>
</dbReference>
<evidence type="ECO:0000313" key="4">
    <source>
        <dbReference type="EMBL" id="NXA43771.1"/>
    </source>
</evidence>
<dbReference type="OrthoDB" id="9382851at2759"/>
<proteinExistence type="predicted"/>
<name>A0A7K7VT02_EUDEL</name>
<dbReference type="Proteomes" id="UP000533954">
    <property type="component" value="Unassembled WGS sequence"/>
</dbReference>
<evidence type="ECO:0000256" key="2">
    <source>
        <dbReference type="SAM" id="MobiDB-lite"/>
    </source>
</evidence>
<keyword evidence="5" id="KW-1185">Reference proteome</keyword>
<dbReference type="PANTHER" id="PTHR11801">
    <property type="entry name" value="SIGNAL TRANSDUCER AND ACTIVATOR OF TRANSCRIPTION"/>
    <property type="match status" value="1"/>
</dbReference>
<feature type="domain" description="STAT transcription factor all-alpha" evidence="3">
    <location>
        <begin position="100"/>
        <end position="156"/>
    </location>
</feature>
<keyword evidence="1" id="KW-0727">SH2 domain</keyword>
<organism evidence="4 5">
    <name type="scientific">Eudromia elegans</name>
    <name type="common">Elegant crested-tinamou</name>
    <dbReference type="NCBI Taxonomy" id="8805"/>
    <lineage>
        <taxon>Eukaryota</taxon>
        <taxon>Metazoa</taxon>
        <taxon>Chordata</taxon>
        <taxon>Craniata</taxon>
        <taxon>Vertebrata</taxon>
        <taxon>Euteleostomi</taxon>
        <taxon>Archelosauria</taxon>
        <taxon>Archosauria</taxon>
        <taxon>Dinosauria</taxon>
        <taxon>Saurischia</taxon>
        <taxon>Theropoda</taxon>
        <taxon>Coelurosauria</taxon>
        <taxon>Aves</taxon>
        <taxon>Palaeognathae</taxon>
        <taxon>Tinamiformes</taxon>
        <taxon>Tinamidae</taxon>
        <taxon>Eudromia</taxon>
    </lineage>
</organism>
<dbReference type="AlphaFoldDB" id="A0A7K7VT02"/>
<comment type="caution">
    <text evidence="4">The sequence shown here is derived from an EMBL/GenBank/DDBJ whole genome shotgun (WGS) entry which is preliminary data.</text>
</comment>
<dbReference type="Gene3D" id="1.20.1050.20">
    <property type="entry name" value="STAT transcription factor, all-alpha domain"/>
    <property type="match status" value="1"/>
</dbReference>
<evidence type="ECO:0000256" key="1">
    <source>
        <dbReference type="ARBA" id="ARBA00022999"/>
    </source>
</evidence>
<feature type="non-terminal residue" evidence="4">
    <location>
        <position position="184"/>
    </location>
</feature>
<gene>
    <name evidence="4" type="primary">Stat6_0</name>
    <name evidence="4" type="ORF">EUDELE_R06367</name>
</gene>
<evidence type="ECO:0000259" key="3">
    <source>
        <dbReference type="Pfam" id="PF01017"/>
    </source>
</evidence>
<evidence type="ECO:0000313" key="5">
    <source>
        <dbReference type="Proteomes" id="UP000533954"/>
    </source>
</evidence>
<dbReference type="InterPro" id="IPR015988">
    <property type="entry name" value="STAT_TF_CC"/>
</dbReference>
<sequence length="184" mass="20692">LRLVAVLRAILEGEKAAVLKRDRHLPLSFHRRQEELKFGLGLQRLQHRIREIQALWERASTQRDSAGGERRKEGPWAAHGQGGTRAADPLELPALVLEAVKELEVAKQQVLKRIQIWKRQQQLAGNGAAFEENLAPLQKRCEALAEVHLQLQQQVLAAGAELGAELLPRLLERLAEVLCSLVKR</sequence>
<dbReference type="InterPro" id="IPR013800">
    <property type="entry name" value="STAT_TF_alpha"/>
</dbReference>
<feature type="non-terminal residue" evidence="4">
    <location>
        <position position="1"/>
    </location>
</feature>
<dbReference type="GO" id="GO:0003700">
    <property type="term" value="F:DNA-binding transcription factor activity"/>
    <property type="evidence" value="ECO:0007669"/>
    <property type="project" value="InterPro"/>
</dbReference>
<feature type="region of interest" description="Disordered" evidence="2">
    <location>
        <begin position="60"/>
        <end position="84"/>
    </location>
</feature>